<sequence length="221" mass="23550">MVQRRVRIGAVHALANAIPTTQAAFDAGWAEADVAHLLDGSLYLDRNSGTADDSELASRIDRLVRYSEGTGAEGVIVTGSFFGDAAKQARANVNIPVFTSFDGIIERALALDRPLHVISTAPDSATLLSEALENEASRRSRRLSLSNHPVAGAMDALLGGEEDRHDALVLEAVAAVDADTVILFAQFSMERILPRSAAARSLPVLGPASEAVRRLRELLGR</sequence>
<dbReference type="AlphaFoldDB" id="A0A382K2C3"/>
<accession>A0A382K2C3</accession>
<dbReference type="InterPro" id="IPR053714">
    <property type="entry name" value="Iso_Racemase_Enz_sf"/>
</dbReference>
<proteinExistence type="inferred from homology"/>
<evidence type="ECO:0008006" key="3">
    <source>
        <dbReference type="Google" id="ProtNLM"/>
    </source>
</evidence>
<dbReference type="EMBL" id="UINC01077663">
    <property type="protein sequence ID" value="SVC17985.1"/>
    <property type="molecule type" value="Genomic_DNA"/>
</dbReference>
<evidence type="ECO:0000313" key="2">
    <source>
        <dbReference type="EMBL" id="SVC17985.1"/>
    </source>
</evidence>
<protein>
    <recommendedName>
        <fullName evidence="3">Arylsulfatase</fullName>
    </recommendedName>
</protein>
<dbReference type="Pfam" id="PF01177">
    <property type="entry name" value="Asp_Glu_race"/>
    <property type="match status" value="1"/>
</dbReference>
<organism evidence="2">
    <name type="scientific">marine metagenome</name>
    <dbReference type="NCBI Taxonomy" id="408172"/>
    <lineage>
        <taxon>unclassified sequences</taxon>
        <taxon>metagenomes</taxon>
        <taxon>ecological metagenomes</taxon>
    </lineage>
</organism>
<gene>
    <name evidence="2" type="ORF">METZ01_LOCUS270839</name>
</gene>
<dbReference type="Gene3D" id="3.40.50.12500">
    <property type="match status" value="1"/>
</dbReference>
<dbReference type="GO" id="GO:0047661">
    <property type="term" value="F:amino-acid racemase activity"/>
    <property type="evidence" value="ECO:0007669"/>
    <property type="project" value="InterPro"/>
</dbReference>
<dbReference type="InterPro" id="IPR015942">
    <property type="entry name" value="Asp/Glu/hydantoin_racemase"/>
</dbReference>
<reference evidence="2" key="1">
    <citation type="submission" date="2018-05" db="EMBL/GenBank/DDBJ databases">
        <authorList>
            <person name="Lanie J.A."/>
            <person name="Ng W.-L."/>
            <person name="Kazmierczak K.M."/>
            <person name="Andrzejewski T.M."/>
            <person name="Davidsen T.M."/>
            <person name="Wayne K.J."/>
            <person name="Tettelin H."/>
            <person name="Glass J.I."/>
            <person name="Rusch D."/>
            <person name="Podicherti R."/>
            <person name="Tsui H.-C.T."/>
            <person name="Winkler M.E."/>
        </authorList>
    </citation>
    <scope>NUCLEOTIDE SEQUENCE</scope>
</reference>
<name>A0A382K2C3_9ZZZZ</name>
<evidence type="ECO:0000256" key="1">
    <source>
        <dbReference type="ARBA" id="ARBA00038414"/>
    </source>
</evidence>
<comment type="similarity">
    <text evidence="1">Belongs to the HyuE racemase family.</text>
</comment>